<evidence type="ECO:0000313" key="3">
    <source>
        <dbReference type="EMBL" id="MFC4026256.1"/>
    </source>
</evidence>
<sequence length="91" mass="10626">MPESNRNRFLKAYEIASNTNKKLPPDIMLHFYSYYKRATEQNGFYIPPSDGGDLRSAFKINALFQVKNLTKEEAEQRYIDLVEEHIGKVPE</sequence>
<gene>
    <name evidence="3" type="ORF">ACFOS1_02460</name>
</gene>
<keyword evidence="4" id="KW-1185">Reference proteome</keyword>
<comment type="caution">
    <text evidence="3">The sequence shown here is derived from an EMBL/GenBank/DDBJ whole genome shotgun (WGS) entry which is preliminary data.</text>
</comment>
<dbReference type="PANTHER" id="PTHR23310:SF62">
    <property type="entry name" value="ACYL-COA BINDING PROTEIN 1, ISOFORM A"/>
    <property type="match status" value="1"/>
</dbReference>
<evidence type="ECO:0000259" key="2">
    <source>
        <dbReference type="PROSITE" id="PS51228"/>
    </source>
</evidence>
<proteinExistence type="predicted"/>
<accession>A0ABV8H4T3</accession>
<evidence type="ECO:0000256" key="1">
    <source>
        <dbReference type="ARBA" id="ARBA00023121"/>
    </source>
</evidence>
<dbReference type="InterPro" id="IPR014352">
    <property type="entry name" value="FERM/acyl-CoA-bd_prot_sf"/>
</dbReference>
<protein>
    <submittedName>
        <fullName evidence="3">Acyl-CoA-binding protein</fullName>
    </submittedName>
</protein>
<dbReference type="EMBL" id="JBHSAS010000004">
    <property type="protein sequence ID" value="MFC4026256.1"/>
    <property type="molecule type" value="Genomic_DNA"/>
</dbReference>
<dbReference type="PROSITE" id="PS51228">
    <property type="entry name" value="ACB_2"/>
    <property type="match status" value="1"/>
</dbReference>
<dbReference type="InterPro" id="IPR000582">
    <property type="entry name" value="Acyl-CoA-binding_protein"/>
</dbReference>
<dbReference type="SUPFAM" id="SSF47027">
    <property type="entry name" value="Acyl-CoA binding protein"/>
    <property type="match status" value="1"/>
</dbReference>
<dbReference type="RefSeq" id="WP_290236681.1">
    <property type="nucleotide sequence ID" value="NZ_JAUFPZ010000002.1"/>
</dbReference>
<dbReference type="InterPro" id="IPR035984">
    <property type="entry name" value="Acyl-CoA-binding_sf"/>
</dbReference>
<name>A0ABV8H4T3_9FLAO</name>
<organism evidence="3 4">
    <name type="scientific">Zunongwangia endophytica</name>
    <dbReference type="NCBI Taxonomy" id="1808945"/>
    <lineage>
        <taxon>Bacteria</taxon>
        <taxon>Pseudomonadati</taxon>
        <taxon>Bacteroidota</taxon>
        <taxon>Flavobacteriia</taxon>
        <taxon>Flavobacteriales</taxon>
        <taxon>Flavobacteriaceae</taxon>
        <taxon>Zunongwangia</taxon>
    </lineage>
</organism>
<dbReference type="Gene3D" id="1.20.80.10">
    <property type="match status" value="1"/>
</dbReference>
<dbReference type="PANTHER" id="PTHR23310">
    <property type="entry name" value="ACYL-COA-BINDING PROTEIN, ACBP"/>
    <property type="match status" value="1"/>
</dbReference>
<dbReference type="Pfam" id="PF00887">
    <property type="entry name" value="ACBP"/>
    <property type="match status" value="1"/>
</dbReference>
<reference evidence="4" key="1">
    <citation type="journal article" date="2019" name="Int. J. Syst. Evol. Microbiol.">
        <title>The Global Catalogue of Microorganisms (GCM) 10K type strain sequencing project: providing services to taxonomists for standard genome sequencing and annotation.</title>
        <authorList>
            <consortium name="The Broad Institute Genomics Platform"/>
            <consortium name="The Broad Institute Genome Sequencing Center for Infectious Disease"/>
            <person name="Wu L."/>
            <person name="Ma J."/>
        </authorList>
    </citation>
    <scope>NUCLEOTIDE SEQUENCE [LARGE SCALE GENOMIC DNA]</scope>
    <source>
        <strain evidence="4">CECT 9128</strain>
    </source>
</reference>
<keyword evidence="1" id="KW-0446">Lipid-binding</keyword>
<feature type="domain" description="ACB" evidence="2">
    <location>
        <begin position="1"/>
        <end position="91"/>
    </location>
</feature>
<evidence type="ECO:0000313" key="4">
    <source>
        <dbReference type="Proteomes" id="UP001595793"/>
    </source>
</evidence>
<dbReference type="Proteomes" id="UP001595793">
    <property type="component" value="Unassembled WGS sequence"/>
</dbReference>